<keyword evidence="1" id="KW-0378">Hydrolase</keyword>
<evidence type="ECO:0000259" key="2">
    <source>
        <dbReference type="Pfam" id="PF12146"/>
    </source>
</evidence>
<accession>A8ZYI3</accession>
<dbReference type="Gene3D" id="1.10.10.800">
    <property type="match status" value="1"/>
</dbReference>
<dbReference type="STRING" id="96561.Dole_2905"/>
<evidence type="ECO:0000256" key="1">
    <source>
        <dbReference type="ARBA" id="ARBA00022801"/>
    </source>
</evidence>
<dbReference type="InterPro" id="IPR022742">
    <property type="entry name" value="Hydrolase_4"/>
</dbReference>
<evidence type="ECO:0000313" key="4">
    <source>
        <dbReference type="Proteomes" id="UP000008561"/>
    </source>
</evidence>
<protein>
    <recommendedName>
        <fullName evidence="2">Serine aminopeptidase S33 domain-containing protein</fullName>
    </recommendedName>
</protein>
<dbReference type="Pfam" id="PF12146">
    <property type="entry name" value="Hydrolase_4"/>
    <property type="match status" value="1"/>
</dbReference>
<dbReference type="HOGENOM" id="CLU_048587_1_0_7"/>
<dbReference type="eggNOG" id="COG1073">
    <property type="taxonomic scope" value="Bacteria"/>
</dbReference>
<dbReference type="RefSeq" id="WP_012176319.1">
    <property type="nucleotide sequence ID" value="NC_009943.1"/>
</dbReference>
<dbReference type="PANTHER" id="PTHR22946:SF9">
    <property type="entry name" value="POLYKETIDE TRANSFERASE AF380"/>
    <property type="match status" value="1"/>
</dbReference>
<dbReference type="SUPFAM" id="SSF53474">
    <property type="entry name" value="alpha/beta-Hydrolases"/>
    <property type="match status" value="1"/>
</dbReference>
<feature type="domain" description="Serine aminopeptidase S33" evidence="2">
    <location>
        <begin position="32"/>
        <end position="267"/>
    </location>
</feature>
<sequence>MTVQQQNITFKSQGVTCRGLFFRADRDGKAPCVLLAHGFCGTIEMRLKDYAEAFALAGYHAMVFDYRHFGISDGNPRQILDIKKQHQDWRAAIAHARTLDGVDPRRLILWGTSFSGGHVAVMASEDKNIAAVISQVPHINGLATAMAVGVAQNLRLGIVSFIDRVGAILGRPPFYVPALGRPGDLAAMTAPGEFEASRKLMPEGSVVDERVAARIFLSLALYSPGRLASKITMPWLVQVALQDTTTPSKPTIAAAKKAPKGELITYPLGHFAVYVPPDFDQTIADQLAFLKKHVP</sequence>
<keyword evidence="4" id="KW-1185">Reference proteome</keyword>
<evidence type="ECO:0000313" key="3">
    <source>
        <dbReference type="EMBL" id="ABW68708.1"/>
    </source>
</evidence>
<dbReference type="InterPro" id="IPR050261">
    <property type="entry name" value="FrsA_esterase"/>
</dbReference>
<reference evidence="3 4" key="1">
    <citation type="submission" date="2007-10" db="EMBL/GenBank/DDBJ databases">
        <title>Complete sequence of Desulfococcus oleovorans Hxd3.</title>
        <authorList>
            <consortium name="US DOE Joint Genome Institute"/>
            <person name="Copeland A."/>
            <person name="Lucas S."/>
            <person name="Lapidus A."/>
            <person name="Barry K."/>
            <person name="Glavina del Rio T."/>
            <person name="Dalin E."/>
            <person name="Tice H."/>
            <person name="Pitluck S."/>
            <person name="Kiss H."/>
            <person name="Brettin T."/>
            <person name="Bruce D."/>
            <person name="Detter J.C."/>
            <person name="Han C."/>
            <person name="Schmutz J."/>
            <person name="Larimer F."/>
            <person name="Land M."/>
            <person name="Hauser L."/>
            <person name="Kyrpides N."/>
            <person name="Kim E."/>
            <person name="Wawrik B."/>
            <person name="Richardson P."/>
        </authorList>
    </citation>
    <scope>NUCLEOTIDE SEQUENCE [LARGE SCALE GENOMIC DNA]</scope>
    <source>
        <strain evidence="4">DSM 6200 / JCM 39069 / Hxd3</strain>
    </source>
</reference>
<name>A8ZYI3_DESOH</name>
<gene>
    <name evidence="3" type="ordered locus">Dole_2905</name>
</gene>
<dbReference type="EMBL" id="CP000859">
    <property type="protein sequence ID" value="ABW68708.1"/>
    <property type="molecule type" value="Genomic_DNA"/>
</dbReference>
<dbReference type="Proteomes" id="UP000008561">
    <property type="component" value="Chromosome"/>
</dbReference>
<dbReference type="GO" id="GO:0052689">
    <property type="term" value="F:carboxylic ester hydrolase activity"/>
    <property type="evidence" value="ECO:0007669"/>
    <property type="project" value="UniProtKB-ARBA"/>
</dbReference>
<dbReference type="AlphaFoldDB" id="A8ZYI3"/>
<proteinExistence type="predicted"/>
<dbReference type="PANTHER" id="PTHR22946">
    <property type="entry name" value="DIENELACTONE HYDROLASE DOMAIN-CONTAINING PROTEIN-RELATED"/>
    <property type="match status" value="1"/>
</dbReference>
<organism evidence="3 4">
    <name type="scientific">Desulfosudis oleivorans (strain DSM 6200 / JCM 39069 / Hxd3)</name>
    <name type="common">Desulfococcus oleovorans</name>
    <dbReference type="NCBI Taxonomy" id="96561"/>
    <lineage>
        <taxon>Bacteria</taxon>
        <taxon>Pseudomonadati</taxon>
        <taxon>Thermodesulfobacteriota</taxon>
        <taxon>Desulfobacteria</taxon>
        <taxon>Desulfobacterales</taxon>
        <taxon>Desulfosudaceae</taxon>
        <taxon>Desulfosudis</taxon>
    </lineage>
</organism>
<dbReference type="KEGG" id="dol:Dole_2905"/>
<dbReference type="InterPro" id="IPR029058">
    <property type="entry name" value="AB_hydrolase_fold"/>
</dbReference>
<dbReference type="Gene3D" id="3.40.50.1820">
    <property type="entry name" value="alpha/beta hydrolase"/>
    <property type="match status" value="1"/>
</dbReference>